<evidence type="ECO:0000313" key="11">
    <source>
        <dbReference type="Proteomes" id="UP000686327"/>
    </source>
</evidence>
<dbReference type="PROSITE" id="PS50850">
    <property type="entry name" value="MFS"/>
    <property type="match status" value="1"/>
</dbReference>
<feature type="transmembrane region" description="Helical" evidence="8">
    <location>
        <begin position="272"/>
        <end position="291"/>
    </location>
</feature>
<feature type="transmembrane region" description="Helical" evidence="8">
    <location>
        <begin position="232"/>
        <end position="251"/>
    </location>
</feature>
<keyword evidence="11" id="KW-1185">Reference proteome</keyword>
<dbReference type="Pfam" id="PF07690">
    <property type="entry name" value="MFS_1"/>
    <property type="match status" value="1"/>
</dbReference>
<reference evidence="11" key="2">
    <citation type="submission" date="2023-07" db="EMBL/GenBank/DDBJ databases">
        <title>Cedecea davisae an AmpC producer and its therapeutic implications.</title>
        <authorList>
            <person name="Notter J."/>
        </authorList>
    </citation>
    <scope>NUCLEOTIDE SEQUENCE [LARGE SCALE GENOMIC DNA]</scope>
    <source>
        <strain evidence="11">1</strain>
    </source>
</reference>
<dbReference type="InterPro" id="IPR020846">
    <property type="entry name" value="MFS_dom"/>
</dbReference>
<feature type="transmembrane region" description="Helical" evidence="8">
    <location>
        <begin position="201"/>
        <end position="220"/>
    </location>
</feature>
<dbReference type="EMBL" id="JAGRYU010000013">
    <property type="protein sequence ID" value="MBU4682313.1"/>
    <property type="molecule type" value="Genomic_DNA"/>
</dbReference>
<feature type="transmembrane region" description="Helical" evidence="8">
    <location>
        <begin position="51"/>
        <end position="72"/>
    </location>
</feature>
<gene>
    <name evidence="10" type="ORF">KC222_09835</name>
</gene>
<sequence length="512" mass="55922">MQDKAAFTPPSLLLATIALSLATFMQVLDSTIANVALPTIAGNLGVSADQGTWVITSFAVCNAIALPLTGWFTRRFGQLKLFVGSVAMFTLTSFLCGFAHSMTELIIFRALQGFFAGPMFPMCQTLLLIIFPSSKRSMALALLSMVTVVAPIVGPITGGWITDNYSWPWIFYINVPIGIFAALVVWGQLREREETTTIAPIDYIGIALLVLGVGLLQVVLDKGNDLDWFSSPEIIIMSAISAIALVSFVIWELGERHPIVNLRLFADRNFAIGTLSLTLGYAAFFAINIILPQWLQTQMGYTAIWAGLAAAPMGVLPLLLTPIVGRYANRVDMRMLATLSFLTMGASCLLRAQFNTNVDFRTIAEIQLFMGIGVAFFFMPITTIVLSNLHGVEVAEGSGLATFFRVLGGSFASSLTTWIWSRREVYHHANLTESVSAYNPSAMDYLHKMGGATQQHLAVVDKTIEQQAYMMSTIDYFWLLGWGFMALIVVIWFARPPFIRAGAPGAPPAAGH</sequence>
<evidence type="ECO:0000256" key="4">
    <source>
        <dbReference type="ARBA" id="ARBA00022475"/>
    </source>
</evidence>
<feature type="transmembrane region" description="Helical" evidence="8">
    <location>
        <begin position="366"/>
        <end position="387"/>
    </location>
</feature>
<feature type="transmembrane region" description="Helical" evidence="8">
    <location>
        <begin position="169"/>
        <end position="189"/>
    </location>
</feature>
<evidence type="ECO:0000256" key="3">
    <source>
        <dbReference type="ARBA" id="ARBA00022448"/>
    </source>
</evidence>
<dbReference type="Gene3D" id="1.20.1720.10">
    <property type="entry name" value="Multidrug resistance protein D"/>
    <property type="match status" value="1"/>
</dbReference>
<dbReference type="InterPro" id="IPR036259">
    <property type="entry name" value="MFS_trans_sf"/>
</dbReference>
<dbReference type="RefSeq" id="WP_016535122.1">
    <property type="nucleotide sequence ID" value="NZ_CABKSL010000001.1"/>
</dbReference>
<keyword evidence="7 8" id="KW-0472">Membrane</keyword>
<evidence type="ECO:0000259" key="9">
    <source>
        <dbReference type="PROSITE" id="PS50850"/>
    </source>
</evidence>
<feature type="transmembrane region" description="Helical" evidence="8">
    <location>
        <begin position="79"/>
        <end position="100"/>
    </location>
</feature>
<name>A0ABS6DGJ8_9ENTR</name>
<dbReference type="Gene3D" id="1.20.1250.20">
    <property type="entry name" value="MFS general substrate transporter like domains"/>
    <property type="match status" value="1"/>
</dbReference>
<dbReference type="PANTHER" id="PTHR42718:SF9">
    <property type="entry name" value="MAJOR FACILITATOR SUPERFAMILY MULTIDRUG TRANSPORTER MFSC"/>
    <property type="match status" value="1"/>
</dbReference>
<evidence type="ECO:0000256" key="1">
    <source>
        <dbReference type="ARBA" id="ARBA00004651"/>
    </source>
</evidence>
<feature type="domain" description="Major facilitator superfamily (MFS) profile" evidence="9">
    <location>
        <begin position="15"/>
        <end position="499"/>
    </location>
</feature>
<keyword evidence="3" id="KW-0813">Transport</keyword>
<keyword evidence="5 8" id="KW-0812">Transmembrane</keyword>
<organism evidence="10 11">
    <name type="scientific">Cedecea davisae</name>
    <dbReference type="NCBI Taxonomy" id="158484"/>
    <lineage>
        <taxon>Bacteria</taxon>
        <taxon>Pseudomonadati</taxon>
        <taxon>Pseudomonadota</taxon>
        <taxon>Gammaproteobacteria</taxon>
        <taxon>Enterobacterales</taxon>
        <taxon>Enterobacteriaceae</taxon>
        <taxon>Cedecea</taxon>
    </lineage>
</organism>
<proteinExistence type="inferred from homology"/>
<feature type="transmembrane region" description="Helical" evidence="8">
    <location>
        <begin position="303"/>
        <end position="324"/>
    </location>
</feature>
<reference evidence="10 11" key="1">
    <citation type="submission" date="2021-04" db="EMBL/GenBank/DDBJ databases">
        <authorList>
            <person name="Seiffert S.N."/>
        </authorList>
    </citation>
    <scope>NUCLEOTIDE SEQUENCE [LARGE SCALE GENOMIC DNA]</scope>
    <source>
        <strain evidence="10 11">1</strain>
    </source>
</reference>
<protein>
    <submittedName>
        <fullName evidence="10">DHA2 family efflux MFS transporter permease subunit</fullName>
    </submittedName>
</protein>
<comment type="subcellular location">
    <subcellularLocation>
        <location evidence="1">Cell membrane</location>
        <topology evidence="1">Multi-pass membrane protein</topology>
    </subcellularLocation>
</comment>
<dbReference type="CDD" id="cd17503">
    <property type="entry name" value="MFS_LmrB_MDR_like"/>
    <property type="match status" value="1"/>
</dbReference>
<keyword evidence="4" id="KW-1003">Cell membrane</keyword>
<feature type="transmembrane region" description="Helical" evidence="8">
    <location>
        <begin position="138"/>
        <end position="157"/>
    </location>
</feature>
<evidence type="ECO:0000313" key="10">
    <source>
        <dbReference type="EMBL" id="MBU4682313.1"/>
    </source>
</evidence>
<evidence type="ECO:0000256" key="2">
    <source>
        <dbReference type="ARBA" id="ARBA00008537"/>
    </source>
</evidence>
<dbReference type="InterPro" id="IPR011701">
    <property type="entry name" value="MFS"/>
</dbReference>
<dbReference type="PANTHER" id="PTHR42718">
    <property type="entry name" value="MAJOR FACILITATOR SUPERFAMILY MULTIDRUG TRANSPORTER MFSC"/>
    <property type="match status" value="1"/>
</dbReference>
<dbReference type="Proteomes" id="UP000686327">
    <property type="component" value="Unassembled WGS sequence"/>
</dbReference>
<dbReference type="InterPro" id="IPR004638">
    <property type="entry name" value="EmrB-like"/>
</dbReference>
<accession>A0ABS6DGJ8</accession>
<keyword evidence="6 8" id="KW-1133">Transmembrane helix</keyword>
<feature type="transmembrane region" description="Helical" evidence="8">
    <location>
        <begin position="106"/>
        <end position="131"/>
    </location>
</feature>
<evidence type="ECO:0000256" key="8">
    <source>
        <dbReference type="SAM" id="Phobius"/>
    </source>
</evidence>
<evidence type="ECO:0000256" key="6">
    <source>
        <dbReference type="ARBA" id="ARBA00022989"/>
    </source>
</evidence>
<dbReference type="NCBIfam" id="TIGR00711">
    <property type="entry name" value="efflux_EmrB"/>
    <property type="match status" value="1"/>
</dbReference>
<feature type="transmembrane region" description="Helical" evidence="8">
    <location>
        <begin position="399"/>
        <end position="420"/>
    </location>
</feature>
<evidence type="ECO:0000256" key="7">
    <source>
        <dbReference type="ARBA" id="ARBA00023136"/>
    </source>
</evidence>
<feature type="transmembrane region" description="Helical" evidence="8">
    <location>
        <begin position="476"/>
        <end position="494"/>
    </location>
</feature>
<comment type="caution">
    <text evidence="10">The sequence shown here is derived from an EMBL/GenBank/DDBJ whole genome shotgun (WGS) entry which is preliminary data.</text>
</comment>
<comment type="similarity">
    <text evidence="2">Belongs to the major facilitator superfamily. EmrB family.</text>
</comment>
<dbReference type="SUPFAM" id="SSF103473">
    <property type="entry name" value="MFS general substrate transporter"/>
    <property type="match status" value="1"/>
</dbReference>
<evidence type="ECO:0000256" key="5">
    <source>
        <dbReference type="ARBA" id="ARBA00022692"/>
    </source>
</evidence>